<dbReference type="OrthoDB" id="2691442at2"/>
<keyword evidence="1" id="KW-0472">Membrane</keyword>
<evidence type="ECO:0008006" key="4">
    <source>
        <dbReference type="Google" id="ProtNLM"/>
    </source>
</evidence>
<protein>
    <recommendedName>
        <fullName evidence="4">DUF1440 domain-containing protein</fullName>
    </recommendedName>
</protein>
<dbReference type="EMBL" id="RZNY01000003">
    <property type="protein sequence ID" value="RUT47778.1"/>
    <property type="molecule type" value="Genomic_DNA"/>
</dbReference>
<keyword evidence="1" id="KW-1133">Transmembrane helix</keyword>
<feature type="transmembrane region" description="Helical" evidence="1">
    <location>
        <begin position="124"/>
        <end position="148"/>
    </location>
</feature>
<dbReference type="AlphaFoldDB" id="A0A3S1DM96"/>
<name>A0A3S1DM96_9BACL</name>
<evidence type="ECO:0000313" key="3">
    <source>
        <dbReference type="Proteomes" id="UP000279446"/>
    </source>
</evidence>
<feature type="transmembrane region" description="Helical" evidence="1">
    <location>
        <begin position="66"/>
        <end position="86"/>
    </location>
</feature>
<organism evidence="2 3">
    <name type="scientific">Paenibacillus anaericanus</name>
    <dbReference type="NCBI Taxonomy" id="170367"/>
    <lineage>
        <taxon>Bacteria</taxon>
        <taxon>Bacillati</taxon>
        <taxon>Bacillota</taxon>
        <taxon>Bacilli</taxon>
        <taxon>Bacillales</taxon>
        <taxon>Paenibacillaceae</taxon>
        <taxon>Paenibacillus</taxon>
    </lineage>
</organism>
<gene>
    <name evidence="2" type="ORF">EJP82_05195</name>
</gene>
<feature type="transmembrane region" description="Helical" evidence="1">
    <location>
        <begin position="12"/>
        <end position="29"/>
    </location>
</feature>
<keyword evidence="3" id="KW-1185">Reference proteome</keyword>
<dbReference type="RefSeq" id="WP_127190975.1">
    <property type="nucleotide sequence ID" value="NZ_RZNY01000003.1"/>
</dbReference>
<dbReference type="Pfam" id="PF11085">
    <property type="entry name" value="YqhR"/>
    <property type="match status" value="1"/>
</dbReference>
<sequence length="164" mass="19292">MNQHHQNKKKVTNVWLFALNIGFFAGFIWGGIKGLFYYMSFTTVLPGYLLEPFFKHNFLNSQLGYYVGWLSFIVFSIIVTTLYTLFLRKLKGPIPGLVYGIVWWIIIFLVIGPMTHMTIPFRELSINTFISEFCLYLLWGLFIGYTVAVEYNDERQREPEKAYQ</sequence>
<evidence type="ECO:0000313" key="2">
    <source>
        <dbReference type="EMBL" id="RUT47778.1"/>
    </source>
</evidence>
<reference evidence="2 3" key="1">
    <citation type="submission" date="2018-12" db="EMBL/GenBank/DDBJ databases">
        <authorList>
            <person name="Sun L."/>
            <person name="Chen Z."/>
        </authorList>
    </citation>
    <scope>NUCLEOTIDE SEQUENCE [LARGE SCALE GENOMIC DNA]</scope>
    <source>
        <strain evidence="2 3">DSM 15890</strain>
    </source>
</reference>
<keyword evidence="1" id="KW-0812">Transmembrane</keyword>
<dbReference type="InterPro" id="IPR024563">
    <property type="entry name" value="YqhR"/>
</dbReference>
<feature type="transmembrane region" description="Helical" evidence="1">
    <location>
        <begin position="92"/>
        <end position="112"/>
    </location>
</feature>
<comment type="caution">
    <text evidence="2">The sequence shown here is derived from an EMBL/GenBank/DDBJ whole genome shotgun (WGS) entry which is preliminary data.</text>
</comment>
<dbReference type="Proteomes" id="UP000279446">
    <property type="component" value="Unassembled WGS sequence"/>
</dbReference>
<accession>A0A3S1DM96</accession>
<evidence type="ECO:0000256" key="1">
    <source>
        <dbReference type="SAM" id="Phobius"/>
    </source>
</evidence>
<proteinExistence type="predicted"/>